<keyword evidence="4" id="KW-1185">Reference proteome</keyword>
<feature type="domain" description="Myb-like" evidence="2">
    <location>
        <begin position="96"/>
        <end position="149"/>
    </location>
</feature>
<dbReference type="GeneID" id="94197816"/>
<sequence length="623" mass="67061">MCVYLEFLRNSKCNQHLTAPQGPFSKEEEEKLRKAIDDHIGDLRGAERNAAVRFLLAPRGREPSRVVTLGVSVLPDRHPKSIYNFTRRRILEHDTGRWTPSEVYVLLNHYFNNQKAHDERPDNKRSWRAVAQQINRLPEQIYDKWKDMRPTIEAYRPIFENPELTREERLQRIAQTLDGRSEVLALQAEGGASDAGSPSQPSQSDVDGASVFKRQLDDDTRKRVHKFIASLVKNGTIQAPVVQNIPWTKVRDRFPLFSESRLRLAARGGLQQARGRALRRVPGSEAAGAAGQAEPRGLQRVAPAAAAAVRHVVRPRPPEEVRQAPAAGRAAAHGGGSSALAPGVLALEDRPDGGGTPTTECPIPYIAGNPWVEVPGGYVHLSLKRLLKLAYCEAKVEEHFAEDMSILRLVVAGELAREAASQVGERNPALFALAPAKVDDVDAVAQEGVLLVLGHELRVVGGLPLEPLRLVPPERAVGGADDVEVVGRREDVAGVVRGGLEVGDDVAHLSQHLVVVALVGQQRLEQDLGAEGRGVGRRGLGGLRGHRVVVEGELHAAQRDDVGAAVGGATGEQAGDVSALCGAAVHVGRGLVRLQLVLGLLEHEAAHRAVGAAGDEGHAGGSG</sequence>
<feature type="compositionally biased region" description="Low complexity" evidence="1">
    <location>
        <begin position="323"/>
        <end position="337"/>
    </location>
</feature>
<dbReference type="PROSITE" id="PS50090">
    <property type="entry name" value="MYB_LIKE"/>
    <property type="match status" value="1"/>
</dbReference>
<evidence type="ECO:0000313" key="4">
    <source>
        <dbReference type="Proteomes" id="UP001497744"/>
    </source>
</evidence>
<feature type="compositionally biased region" description="Polar residues" evidence="1">
    <location>
        <begin position="196"/>
        <end position="205"/>
    </location>
</feature>
<dbReference type="RefSeq" id="XP_067718404.1">
    <property type="nucleotide sequence ID" value="XM_067862303.1"/>
</dbReference>
<proteinExistence type="predicted"/>
<dbReference type="EMBL" id="BPLF01000006">
    <property type="protein sequence ID" value="GIX66335.1"/>
    <property type="molecule type" value="Genomic_DNA"/>
</dbReference>
<dbReference type="Proteomes" id="UP001497744">
    <property type="component" value="Unassembled WGS sequence"/>
</dbReference>
<comment type="caution">
    <text evidence="3">The sequence shown here is derived from an EMBL/GenBank/DDBJ whole genome shotgun (WGS) entry which is preliminary data.</text>
</comment>
<feature type="region of interest" description="Disordered" evidence="1">
    <location>
        <begin position="268"/>
        <end position="337"/>
    </location>
</feature>
<feature type="compositionally biased region" description="Low complexity" evidence="1">
    <location>
        <begin position="285"/>
        <end position="310"/>
    </location>
</feature>
<evidence type="ECO:0000256" key="1">
    <source>
        <dbReference type="SAM" id="MobiDB-lite"/>
    </source>
</evidence>
<dbReference type="SMART" id="SM00717">
    <property type="entry name" value="SANT"/>
    <property type="match status" value="1"/>
</dbReference>
<dbReference type="InterPro" id="IPR001005">
    <property type="entry name" value="SANT/Myb"/>
</dbReference>
<evidence type="ECO:0000313" key="3">
    <source>
        <dbReference type="EMBL" id="GIX66335.1"/>
    </source>
</evidence>
<evidence type="ECO:0000259" key="2">
    <source>
        <dbReference type="PROSITE" id="PS50090"/>
    </source>
</evidence>
<feature type="region of interest" description="Disordered" evidence="1">
    <location>
        <begin position="188"/>
        <end position="209"/>
    </location>
</feature>
<dbReference type="AlphaFoldDB" id="A0AAV4M3A6"/>
<protein>
    <submittedName>
        <fullName evidence="3">Myb domain-containing protein, putative</fullName>
    </submittedName>
</protein>
<reference evidence="3 4" key="1">
    <citation type="submission" date="2021-06" db="EMBL/GenBank/DDBJ databases">
        <title>Genome sequence of Babesia caballi.</title>
        <authorList>
            <person name="Yamagishi J."/>
            <person name="Kidaka T."/>
            <person name="Ochi A."/>
        </authorList>
    </citation>
    <scope>NUCLEOTIDE SEQUENCE [LARGE SCALE GENOMIC DNA]</scope>
    <source>
        <strain evidence="3">USDA-D6B2</strain>
    </source>
</reference>
<accession>A0AAV4M3A6</accession>
<name>A0AAV4M3A6_BABCB</name>
<gene>
    <name evidence="3" type="ORF">BcabD6B2_57710</name>
</gene>
<organism evidence="3 4">
    <name type="scientific">Babesia caballi</name>
    <dbReference type="NCBI Taxonomy" id="5871"/>
    <lineage>
        <taxon>Eukaryota</taxon>
        <taxon>Sar</taxon>
        <taxon>Alveolata</taxon>
        <taxon>Apicomplexa</taxon>
        <taxon>Aconoidasida</taxon>
        <taxon>Piroplasmida</taxon>
        <taxon>Babesiidae</taxon>
        <taxon>Babesia</taxon>
    </lineage>
</organism>